<dbReference type="Pfam" id="PF09485">
    <property type="entry name" value="CRISPR_Cse2"/>
    <property type="match status" value="1"/>
</dbReference>
<sequence>MTADSQPTLHRRPTLGLVGATVSEHINVLQRGYLGDRADAVAALARMRRGVGKPYGTMPELWGLTGMEALYEVRTLSEERTVRAEEAAHTALTLWALHQQSHRQNRMHQADGPELGAAVRRLMPGTELDEPTRKRFVRAGTASSLPILAQRLRDIVLLLRRDGVPLDYGLLADQLEQWQQPGGLDRVRRSWGRSFHAYRPQAAGDSTQANQATKAAKNVKTAETEKETS</sequence>
<name>A0ABS4Y420_9ACTN</name>
<evidence type="ECO:0000256" key="1">
    <source>
        <dbReference type="SAM" id="MobiDB-lite"/>
    </source>
</evidence>
<dbReference type="RefSeq" id="WP_209515213.1">
    <property type="nucleotide sequence ID" value="NZ_JAGIOH010000001.1"/>
</dbReference>
<feature type="compositionally biased region" description="Polar residues" evidence="1">
    <location>
        <begin position="204"/>
        <end position="213"/>
    </location>
</feature>
<gene>
    <name evidence="2" type="ORF">JO379_002864</name>
</gene>
<reference evidence="2 3" key="1">
    <citation type="submission" date="2021-03" db="EMBL/GenBank/DDBJ databases">
        <title>Sequencing the genomes of 1000 actinobacteria strains.</title>
        <authorList>
            <person name="Klenk H.-P."/>
        </authorList>
    </citation>
    <scope>NUCLEOTIDE SEQUENCE [LARGE SCALE GENOMIC DNA]</scope>
    <source>
        <strain evidence="2 3">DSM 41480</strain>
    </source>
</reference>
<dbReference type="EMBL" id="JAGIOH010000001">
    <property type="protein sequence ID" value="MBP2403395.1"/>
    <property type="molecule type" value="Genomic_DNA"/>
</dbReference>
<dbReference type="InterPro" id="IPR038287">
    <property type="entry name" value="Cse2_sf"/>
</dbReference>
<dbReference type="CDD" id="cd09731">
    <property type="entry name" value="Cse2_I-E"/>
    <property type="match status" value="1"/>
</dbReference>
<dbReference type="NCBIfam" id="TIGR02548">
    <property type="entry name" value="casB_cse2"/>
    <property type="match status" value="1"/>
</dbReference>
<evidence type="ECO:0000313" key="3">
    <source>
        <dbReference type="Proteomes" id="UP001519291"/>
    </source>
</evidence>
<dbReference type="Gene3D" id="1.10.520.40">
    <property type="entry name" value="CRISPR-associated protein Cse2"/>
    <property type="match status" value="1"/>
</dbReference>
<organism evidence="2 3">
    <name type="scientific">Streptomyces syringium</name>
    <dbReference type="NCBI Taxonomy" id="76729"/>
    <lineage>
        <taxon>Bacteria</taxon>
        <taxon>Bacillati</taxon>
        <taxon>Actinomycetota</taxon>
        <taxon>Actinomycetes</taxon>
        <taxon>Kitasatosporales</taxon>
        <taxon>Streptomycetaceae</taxon>
        <taxon>Streptomyces</taxon>
    </lineage>
</organism>
<protein>
    <submittedName>
        <fullName evidence="2">CRISPR system Cascade subunit CasB</fullName>
    </submittedName>
</protein>
<comment type="caution">
    <text evidence="2">The sequence shown here is derived from an EMBL/GenBank/DDBJ whole genome shotgun (WGS) entry which is preliminary data.</text>
</comment>
<feature type="region of interest" description="Disordered" evidence="1">
    <location>
        <begin position="199"/>
        <end position="229"/>
    </location>
</feature>
<proteinExistence type="predicted"/>
<dbReference type="InterPro" id="IPR013382">
    <property type="entry name" value="CRISPR-assoc_prot_Cse2"/>
</dbReference>
<accession>A0ABS4Y420</accession>
<keyword evidence="3" id="KW-1185">Reference proteome</keyword>
<dbReference type="GeneID" id="91569731"/>
<evidence type="ECO:0000313" key="2">
    <source>
        <dbReference type="EMBL" id="MBP2403395.1"/>
    </source>
</evidence>
<feature type="compositionally biased region" description="Basic and acidic residues" evidence="1">
    <location>
        <begin position="220"/>
        <end position="229"/>
    </location>
</feature>
<dbReference type="Proteomes" id="UP001519291">
    <property type="component" value="Unassembled WGS sequence"/>
</dbReference>